<dbReference type="EMBL" id="JBHRVD010000001">
    <property type="protein sequence ID" value="MFC3324738.1"/>
    <property type="molecule type" value="Genomic_DNA"/>
</dbReference>
<dbReference type="InterPro" id="IPR016032">
    <property type="entry name" value="Sig_transdc_resp-reg_C-effctor"/>
</dbReference>
<proteinExistence type="predicted"/>
<reference evidence="2" key="1">
    <citation type="journal article" date="2019" name="Int. J. Syst. Evol. Microbiol.">
        <title>The Global Catalogue of Microorganisms (GCM) 10K type strain sequencing project: providing services to taxonomists for standard genome sequencing and annotation.</title>
        <authorList>
            <consortium name="The Broad Institute Genomics Platform"/>
            <consortium name="The Broad Institute Genome Sequencing Center for Infectious Disease"/>
            <person name="Wu L."/>
            <person name="Ma J."/>
        </authorList>
    </citation>
    <scope>NUCLEOTIDE SEQUENCE [LARGE SCALE GENOMIC DNA]</scope>
    <source>
        <strain evidence="2">ICMP 19515</strain>
    </source>
</reference>
<accession>A0ABV7MS17</accession>
<dbReference type="Gene3D" id="1.10.10.10">
    <property type="entry name" value="Winged helix-like DNA-binding domain superfamily/Winged helix DNA-binding domain"/>
    <property type="match status" value="1"/>
</dbReference>
<dbReference type="SUPFAM" id="SSF48452">
    <property type="entry name" value="TPR-like"/>
    <property type="match status" value="1"/>
</dbReference>
<sequence length="574" mass="63079">MSHETANIFLLGPFQIVGPGGEDITPVGQKAKALLALVAVADRAQRSRTWLCGKLWSDRAPEQAFASLRQTLTEIRKALGVAGKSILKIDASTVALDLTAVRIDTREFRNSPARMPLVAQSSAEFLEGIDVRDSEFEEWLSIERSHWEGFHGAHTETRKATSAEYWSTPALQPGYGATLTLQLFTPTVDLLSPVIDSHAGDARFLASEILELLSQSIAETAHVSLLDRRDTTPAATPSGQRSPLALQVIVTGGDRDFAIIVKLLNRSSSCVEFQTTIPVATSVSRVRGDAMVLAKVNLTVDMLLKCLQRMSARAQADPAEAARIMIFSAVDDLFGITGDRLVRAEASLRQAMALAPMAQTYAWLAYLSTFKLGQKTVVFSVSDIDEAEALARRALELEPNNALTLALCAHVFSFILHNHDYATDLYVRSLTLNPHRPLTWDLFSVLHSYLGQPEVGFKCARWAATIGAFSPYSYFFDTSCCMNASLSGNHFDAVEFGTRALNARPNFSPALRYLIPSLGHLRAREGASMRLQCLLRAEPDFSTENFLQGQHLQLKKEQLDLLRRGFSLAGAPER</sequence>
<dbReference type="PANTHER" id="PTHR35807">
    <property type="entry name" value="TRANSCRIPTIONAL REGULATOR REDD-RELATED"/>
    <property type="match status" value="1"/>
</dbReference>
<dbReference type="SUPFAM" id="SSF46894">
    <property type="entry name" value="C-terminal effector domain of the bipartite response regulators"/>
    <property type="match status" value="1"/>
</dbReference>
<keyword evidence="2" id="KW-1185">Reference proteome</keyword>
<evidence type="ECO:0008006" key="3">
    <source>
        <dbReference type="Google" id="ProtNLM"/>
    </source>
</evidence>
<dbReference type="InterPro" id="IPR036388">
    <property type="entry name" value="WH-like_DNA-bd_sf"/>
</dbReference>
<dbReference type="Gene3D" id="1.25.40.10">
    <property type="entry name" value="Tetratricopeptide repeat domain"/>
    <property type="match status" value="1"/>
</dbReference>
<evidence type="ECO:0000313" key="2">
    <source>
        <dbReference type="Proteomes" id="UP001595648"/>
    </source>
</evidence>
<protein>
    <recommendedName>
        <fullName evidence="3">SARP family transcriptional regulator</fullName>
    </recommendedName>
</protein>
<comment type="caution">
    <text evidence="1">The sequence shown here is derived from an EMBL/GenBank/DDBJ whole genome shotgun (WGS) entry which is preliminary data.</text>
</comment>
<dbReference type="InterPro" id="IPR011990">
    <property type="entry name" value="TPR-like_helical_dom_sf"/>
</dbReference>
<name>A0ABV7MS17_9HYPH</name>
<dbReference type="InterPro" id="IPR051677">
    <property type="entry name" value="AfsR-DnrI-RedD_regulator"/>
</dbReference>
<dbReference type="Proteomes" id="UP001595648">
    <property type="component" value="Unassembled WGS sequence"/>
</dbReference>
<dbReference type="RefSeq" id="WP_378981833.1">
    <property type="nucleotide sequence ID" value="NZ_JBHRVD010000001.1"/>
</dbReference>
<gene>
    <name evidence="1" type="ORF">ACFOJ9_23660</name>
</gene>
<organism evidence="1 2">
    <name type="scientific">Mesorhizobium cantuariense</name>
    <dbReference type="NCBI Taxonomy" id="1300275"/>
    <lineage>
        <taxon>Bacteria</taxon>
        <taxon>Pseudomonadati</taxon>
        <taxon>Pseudomonadota</taxon>
        <taxon>Alphaproteobacteria</taxon>
        <taxon>Hyphomicrobiales</taxon>
        <taxon>Phyllobacteriaceae</taxon>
        <taxon>Mesorhizobium</taxon>
    </lineage>
</organism>
<evidence type="ECO:0000313" key="1">
    <source>
        <dbReference type="EMBL" id="MFC3324738.1"/>
    </source>
</evidence>